<feature type="chain" id="PRO_5038845973" description="Tetratricopeptide repeat protein" evidence="2">
    <location>
        <begin position="20"/>
        <end position="441"/>
    </location>
</feature>
<accession>A0A9D9NQH5</accession>
<organism evidence="3 4">
    <name type="scientific">Candidatus Merdivivens faecigallinarum</name>
    <dbReference type="NCBI Taxonomy" id="2840871"/>
    <lineage>
        <taxon>Bacteria</taxon>
        <taxon>Pseudomonadati</taxon>
        <taxon>Bacteroidota</taxon>
        <taxon>Bacteroidia</taxon>
        <taxon>Bacteroidales</taxon>
        <taxon>Muribaculaceae</taxon>
        <taxon>Muribaculaceae incertae sedis</taxon>
        <taxon>Candidatus Merdivivens</taxon>
    </lineage>
</organism>
<feature type="signal peptide" evidence="2">
    <location>
        <begin position="1"/>
        <end position="19"/>
    </location>
</feature>
<sequence length="441" mass="48926">MKRLFIALSLLLSVQLAGAQSKAVVDAISDVDKAKEALANPKKAVKPASWINLGEAYIKAFEAPAPAVVTGMPQPQIAMLLGGMAPVSSEDRIMGGIPYHVDIYPEFNLYYDGTGVLAIVEVTKAAYTDIDPLAEAINAFVKAGELETKEKGIEKVKAHLQNVSSLYFSDAMTMYSLEKYGAASDDFMKCVEISELPLLGNIDTLSVFNAAFTANLASDTLRAITMFERCVELGYYENGDVFASLAGLYIGKGDNAKGKSILEEGFRLFPSSQAIIIGLINYYLDNNEDPQTLFSLIAEAKANEPNNASLYYVEGNVYKGLGDIQKALECYYKSYEIDPNYVFGLYAAGTLWYDEAVRVSEIAQSEMDDKKYNALVEEFEGYMVNAIEPFETLFNATEDVEFKTIAAEYLKSINFRFRDRDQKYMDGYEKYNSYLNSQQNQ</sequence>
<reference evidence="3" key="2">
    <citation type="journal article" date="2021" name="PeerJ">
        <title>Extensive microbial diversity within the chicken gut microbiome revealed by metagenomics and culture.</title>
        <authorList>
            <person name="Gilroy R."/>
            <person name="Ravi A."/>
            <person name="Getino M."/>
            <person name="Pursley I."/>
            <person name="Horton D.L."/>
            <person name="Alikhan N.F."/>
            <person name="Baker D."/>
            <person name="Gharbi K."/>
            <person name="Hall N."/>
            <person name="Watson M."/>
            <person name="Adriaenssens E.M."/>
            <person name="Foster-Nyarko E."/>
            <person name="Jarju S."/>
            <person name="Secka A."/>
            <person name="Antonio M."/>
            <person name="Oren A."/>
            <person name="Chaudhuri R.R."/>
            <person name="La Ragione R."/>
            <person name="Hildebrand F."/>
            <person name="Pallen M.J."/>
        </authorList>
    </citation>
    <scope>NUCLEOTIDE SEQUENCE</scope>
    <source>
        <strain evidence="3">B3-2255</strain>
    </source>
</reference>
<reference evidence="3" key="1">
    <citation type="submission" date="2020-10" db="EMBL/GenBank/DDBJ databases">
        <authorList>
            <person name="Gilroy R."/>
        </authorList>
    </citation>
    <scope>NUCLEOTIDE SEQUENCE</scope>
    <source>
        <strain evidence="3">B3-2255</strain>
    </source>
</reference>
<keyword evidence="2" id="KW-0732">Signal</keyword>
<dbReference type="PROSITE" id="PS50293">
    <property type="entry name" value="TPR_REGION"/>
    <property type="match status" value="1"/>
</dbReference>
<evidence type="ECO:0008006" key="5">
    <source>
        <dbReference type="Google" id="ProtNLM"/>
    </source>
</evidence>
<dbReference type="SMART" id="SM00028">
    <property type="entry name" value="TPR"/>
    <property type="match status" value="3"/>
</dbReference>
<dbReference type="InterPro" id="IPR011990">
    <property type="entry name" value="TPR-like_helical_dom_sf"/>
</dbReference>
<name>A0A9D9NQH5_9BACT</name>
<dbReference type="AlphaFoldDB" id="A0A9D9NQH5"/>
<dbReference type="Proteomes" id="UP000823772">
    <property type="component" value="Unassembled WGS sequence"/>
</dbReference>
<dbReference type="SUPFAM" id="SSF48452">
    <property type="entry name" value="TPR-like"/>
    <property type="match status" value="1"/>
</dbReference>
<evidence type="ECO:0000313" key="4">
    <source>
        <dbReference type="Proteomes" id="UP000823772"/>
    </source>
</evidence>
<keyword evidence="1" id="KW-0802">TPR repeat</keyword>
<evidence type="ECO:0000313" key="3">
    <source>
        <dbReference type="EMBL" id="MBO8481668.1"/>
    </source>
</evidence>
<dbReference type="InterPro" id="IPR019734">
    <property type="entry name" value="TPR_rpt"/>
</dbReference>
<gene>
    <name evidence="3" type="ORF">IAC87_03875</name>
</gene>
<evidence type="ECO:0000256" key="2">
    <source>
        <dbReference type="SAM" id="SignalP"/>
    </source>
</evidence>
<proteinExistence type="predicted"/>
<feature type="repeat" description="TPR" evidence="1">
    <location>
        <begin position="308"/>
        <end position="341"/>
    </location>
</feature>
<evidence type="ECO:0000256" key="1">
    <source>
        <dbReference type="PROSITE-ProRule" id="PRU00339"/>
    </source>
</evidence>
<dbReference type="PROSITE" id="PS50005">
    <property type="entry name" value="TPR"/>
    <property type="match status" value="1"/>
</dbReference>
<dbReference type="EMBL" id="JADILY010000081">
    <property type="protein sequence ID" value="MBO8481668.1"/>
    <property type="molecule type" value="Genomic_DNA"/>
</dbReference>
<dbReference type="Pfam" id="PF00515">
    <property type="entry name" value="TPR_1"/>
    <property type="match status" value="1"/>
</dbReference>
<protein>
    <recommendedName>
        <fullName evidence="5">Tetratricopeptide repeat protein</fullName>
    </recommendedName>
</protein>
<dbReference type="Gene3D" id="1.25.40.10">
    <property type="entry name" value="Tetratricopeptide repeat domain"/>
    <property type="match status" value="2"/>
</dbReference>
<comment type="caution">
    <text evidence="3">The sequence shown here is derived from an EMBL/GenBank/DDBJ whole genome shotgun (WGS) entry which is preliminary data.</text>
</comment>